<dbReference type="InterPro" id="IPR003785">
    <property type="entry name" value="Creatininase/forma_Hydrolase"/>
</dbReference>
<keyword evidence="2" id="KW-0479">Metal-binding</keyword>
<keyword evidence="4" id="KW-0862">Zinc</keyword>
<keyword evidence="7" id="KW-1185">Reference proteome</keyword>
<dbReference type="InterPro" id="IPR024087">
    <property type="entry name" value="Creatininase-like_sf"/>
</dbReference>
<dbReference type="SUPFAM" id="SSF102215">
    <property type="entry name" value="Creatininase"/>
    <property type="match status" value="1"/>
</dbReference>
<keyword evidence="3" id="KW-0378">Hydrolase</keyword>
<dbReference type="PANTHER" id="PTHR35005">
    <property type="entry name" value="3-DEHYDRO-SCYLLO-INOSOSE HYDROLASE"/>
    <property type="match status" value="1"/>
</dbReference>
<comment type="cofactor">
    <cofactor evidence="1">
        <name>Zn(2+)</name>
        <dbReference type="ChEBI" id="CHEBI:29105"/>
    </cofactor>
</comment>
<evidence type="ECO:0000256" key="3">
    <source>
        <dbReference type="ARBA" id="ARBA00022801"/>
    </source>
</evidence>
<name>A0A1W6YUM6_9BORD</name>
<dbReference type="Pfam" id="PF02633">
    <property type="entry name" value="Creatininase"/>
    <property type="match status" value="1"/>
</dbReference>
<proteinExistence type="inferred from homology"/>
<evidence type="ECO:0000256" key="1">
    <source>
        <dbReference type="ARBA" id="ARBA00001947"/>
    </source>
</evidence>
<dbReference type="GO" id="GO:0016811">
    <property type="term" value="F:hydrolase activity, acting on carbon-nitrogen (but not peptide) bonds, in linear amides"/>
    <property type="evidence" value="ECO:0007669"/>
    <property type="project" value="TreeGrafter"/>
</dbReference>
<dbReference type="EMBL" id="CP021108">
    <property type="protein sequence ID" value="ARP84721.1"/>
    <property type="molecule type" value="Genomic_DNA"/>
</dbReference>
<dbReference type="AlphaFoldDB" id="A0A1W6YUM6"/>
<dbReference type="PANTHER" id="PTHR35005:SF1">
    <property type="entry name" value="2-AMINO-5-FORMYLAMINO-6-RIBOSYLAMINOPYRIMIDIN-4(3H)-ONE 5'-MONOPHOSPHATE DEFORMYLASE"/>
    <property type="match status" value="1"/>
</dbReference>
<evidence type="ECO:0000313" key="7">
    <source>
        <dbReference type="Proteomes" id="UP000194151"/>
    </source>
</evidence>
<reference evidence="6 7" key="1">
    <citation type="submission" date="2017-05" db="EMBL/GenBank/DDBJ databases">
        <title>Complete and WGS of Bordetella genogroups.</title>
        <authorList>
            <person name="Spilker T."/>
            <person name="LiPuma J."/>
        </authorList>
    </citation>
    <scope>NUCLEOTIDE SEQUENCE [LARGE SCALE GENOMIC DNA]</scope>
    <source>
        <strain evidence="6 7">AU19157</strain>
    </source>
</reference>
<dbReference type="KEGG" id="bgv:CAL12_24475"/>
<dbReference type="Proteomes" id="UP000194151">
    <property type="component" value="Chromosome"/>
</dbReference>
<accession>A0A1W6YUM6</accession>
<dbReference type="Gene3D" id="3.40.50.10310">
    <property type="entry name" value="Creatininase"/>
    <property type="match status" value="1"/>
</dbReference>
<dbReference type="OrthoDB" id="9801445at2"/>
<sequence>MTSPQFSSLPVDTVAILPVAAIEQHGPHLPVYVDACLNAGVVERAMSLVAPEVPAVFLPMQAIGKSNEHQAFPGTLTLRAETLIALLTDIGESVHRAGLRKLVLFNSHGGQPQVMDIVARDLRVRLGMFVVCAATWSFGWPDRDAFSETERIHGIHGGGKETSMMLALRPDLVRMELAGDFTPASVAIEQRYKHLRAEGKVGFGWQAQDLHPSGASGNALDADAGRGAAIVEHAASGLAELIAEVHAYPLDAIRSMP</sequence>
<evidence type="ECO:0000313" key="6">
    <source>
        <dbReference type="EMBL" id="ARP84721.1"/>
    </source>
</evidence>
<evidence type="ECO:0000256" key="5">
    <source>
        <dbReference type="ARBA" id="ARBA00024029"/>
    </source>
</evidence>
<evidence type="ECO:0000256" key="4">
    <source>
        <dbReference type="ARBA" id="ARBA00022833"/>
    </source>
</evidence>
<organism evidence="6 7">
    <name type="scientific">Bordetella genomosp. 8</name>
    <dbReference type="NCBI Taxonomy" id="1416806"/>
    <lineage>
        <taxon>Bacteria</taxon>
        <taxon>Pseudomonadati</taxon>
        <taxon>Pseudomonadota</taxon>
        <taxon>Betaproteobacteria</taxon>
        <taxon>Burkholderiales</taxon>
        <taxon>Alcaligenaceae</taxon>
        <taxon>Bordetella</taxon>
    </lineage>
</organism>
<dbReference type="GO" id="GO:0046872">
    <property type="term" value="F:metal ion binding"/>
    <property type="evidence" value="ECO:0007669"/>
    <property type="project" value="UniProtKB-KW"/>
</dbReference>
<evidence type="ECO:0000256" key="2">
    <source>
        <dbReference type="ARBA" id="ARBA00022723"/>
    </source>
</evidence>
<comment type="similarity">
    <text evidence="5">Belongs to the creatininase superfamily.</text>
</comment>
<gene>
    <name evidence="6" type="ORF">CAL12_24475</name>
</gene>
<protein>
    <submittedName>
        <fullName evidence="6">Creatininase</fullName>
    </submittedName>
</protein>
<dbReference type="GO" id="GO:0009231">
    <property type="term" value="P:riboflavin biosynthetic process"/>
    <property type="evidence" value="ECO:0007669"/>
    <property type="project" value="TreeGrafter"/>
</dbReference>
<dbReference type="STRING" id="1416806.CAL12_24475"/>